<dbReference type="PROSITE" id="PS00463">
    <property type="entry name" value="ZN2_CY6_FUNGAL_1"/>
    <property type="match status" value="1"/>
</dbReference>
<evidence type="ECO:0000256" key="3">
    <source>
        <dbReference type="ARBA" id="ARBA00023015"/>
    </source>
</evidence>
<dbReference type="GO" id="GO:0008270">
    <property type="term" value="F:zinc ion binding"/>
    <property type="evidence" value="ECO:0007669"/>
    <property type="project" value="InterPro"/>
</dbReference>
<dbReference type="InterPro" id="IPR001138">
    <property type="entry name" value="Zn2Cys6_DnaBD"/>
</dbReference>
<keyword evidence="2" id="KW-0862">Zinc</keyword>
<dbReference type="InterPro" id="IPR036864">
    <property type="entry name" value="Zn2-C6_fun-type_DNA-bd_sf"/>
</dbReference>
<feature type="domain" description="Zn(2)-C6 fungal-type" evidence="7">
    <location>
        <begin position="9"/>
        <end position="39"/>
    </location>
</feature>
<evidence type="ECO:0000313" key="9">
    <source>
        <dbReference type="Proteomes" id="UP000078559"/>
    </source>
</evidence>
<dbReference type="Proteomes" id="UP000078559">
    <property type="component" value="Chromosome 1"/>
</dbReference>
<keyword evidence="3" id="KW-0805">Transcription regulation</keyword>
<evidence type="ECO:0000256" key="6">
    <source>
        <dbReference type="SAM" id="MobiDB-lite"/>
    </source>
</evidence>
<sequence>MDLTLESKACGACAKAKRKCDRQIPTCGRCQSRETRCDYATATPSLSSPPNSQDAIRVGRGEQSFLGTVSSTPTQVDVLHSPQNTSTLFDLSGEDNPILIDDLFRPTLNISFPSSVANLNPKVPTHHLPWYLEPNTWDIDHLDASEYGPPICSQVLNIFIEDLQGWLATWVNTGTCPFIHSRIYKHQIPRCVQDAYTTLSTYQNKTSTNKAIITGMIEERMKQLLEDQPTPTSVTDNDNPSVSSLTPFEHLARVHALMVYQTVSLYDGDIRLRHVAETQIPTLNSWLRLLVNSAQSAAQEGSDKFISSLLYPPSQKQPGPNPGRSPTNDFDGEGLSTLTAGSILSPEDIAWYAWLFAETIRRTWLIACSMQTIYLTLQLGWAPCPGGLPLTARDGLFSAGSAFAWASRCEDGWEKQGAGADFIRRRQANEMLEKRTPKDMDLFATRMFEMQFGLERVQRWRLVKGSKE</sequence>
<accession>A0A194VLH6</accession>
<evidence type="ECO:0000256" key="5">
    <source>
        <dbReference type="ARBA" id="ARBA00023242"/>
    </source>
</evidence>
<dbReference type="Pfam" id="PF00172">
    <property type="entry name" value="Zn_clus"/>
    <property type="match status" value="1"/>
</dbReference>
<dbReference type="PANTHER" id="PTHR47660">
    <property type="entry name" value="TRANSCRIPTION FACTOR WITH C2H2 AND ZN(2)-CYS(6) DNA BINDING DOMAIN (EUROFUNG)-RELATED-RELATED"/>
    <property type="match status" value="1"/>
</dbReference>
<dbReference type="OrthoDB" id="5355161at2759"/>
<dbReference type="CDD" id="cd00067">
    <property type="entry name" value="GAL4"/>
    <property type="match status" value="1"/>
</dbReference>
<name>A0A194VLH6_CYTMA</name>
<evidence type="ECO:0000256" key="4">
    <source>
        <dbReference type="ARBA" id="ARBA00023163"/>
    </source>
</evidence>
<reference evidence="8" key="1">
    <citation type="submission" date="2014-12" db="EMBL/GenBank/DDBJ databases">
        <title>Genome Sequence of Valsa Canker Pathogens Uncovers a Specific Adaption of Colonization on Woody Bark.</title>
        <authorList>
            <person name="Yin Z."/>
            <person name="Liu H."/>
            <person name="Gao X."/>
            <person name="Li Z."/>
            <person name="Song N."/>
            <person name="Ke X."/>
            <person name="Dai Q."/>
            <person name="Wu Y."/>
            <person name="Sun Y."/>
            <person name="Xu J.-R."/>
            <person name="Kang Z.K."/>
            <person name="Wang L."/>
            <person name="Huang L."/>
        </authorList>
    </citation>
    <scope>NUCLEOTIDE SEQUENCE [LARGE SCALE GENOMIC DNA]</scope>
    <source>
        <strain evidence="8">03-8</strain>
    </source>
</reference>
<keyword evidence="4" id="KW-0804">Transcription</keyword>
<gene>
    <name evidence="8" type="ORF">VM1G_00106</name>
</gene>
<keyword evidence="1" id="KW-0479">Metal-binding</keyword>
<keyword evidence="9" id="KW-1185">Reference proteome</keyword>
<keyword evidence="5" id="KW-0539">Nucleus</keyword>
<evidence type="ECO:0000256" key="2">
    <source>
        <dbReference type="ARBA" id="ARBA00022833"/>
    </source>
</evidence>
<dbReference type="SMART" id="SM00066">
    <property type="entry name" value="GAL4"/>
    <property type="match status" value="1"/>
</dbReference>
<dbReference type="AlphaFoldDB" id="A0A194VLH6"/>
<dbReference type="EMBL" id="CM003098">
    <property type="protein sequence ID" value="KUI64852.1"/>
    <property type="molecule type" value="Genomic_DNA"/>
</dbReference>
<dbReference type="PROSITE" id="PS50048">
    <property type="entry name" value="ZN2_CY6_FUNGAL_2"/>
    <property type="match status" value="1"/>
</dbReference>
<evidence type="ECO:0000313" key="8">
    <source>
        <dbReference type="EMBL" id="KUI64852.1"/>
    </source>
</evidence>
<evidence type="ECO:0000259" key="7">
    <source>
        <dbReference type="PROSITE" id="PS50048"/>
    </source>
</evidence>
<feature type="region of interest" description="Disordered" evidence="6">
    <location>
        <begin position="309"/>
        <end position="332"/>
    </location>
</feature>
<feature type="compositionally biased region" description="Polar residues" evidence="6">
    <location>
        <begin position="314"/>
        <end position="328"/>
    </location>
</feature>
<evidence type="ECO:0000256" key="1">
    <source>
        <dbReference type="ARBA" id="ARBA00022723"/>
    </source>
</evidence>
<organism evidence="8 9">
    <name type="scientific">Cytospora mali</name>
    <name type="common">Apple Valsa canker fungus</name>
    <name type="synonym">Valsa mali</name>
    <dbReference type="NCBI Taxonomy" id="578113"/>
    <lineage>
        <taxon>Eukaryota</taxon>
        <taxon>Fungi</taxon>
        <taxon>Dikarya</taxon>
        <taxon>Ascomycota</taxon>
        <taxon>Pezizomycotina</taxon>
        <taxon>Sordariomycetes</taxon>
        <taxon>Sordariomycetidae</taxon>
        <taxon>Diaporthales</taxon>
        <taxon>Cytosporaceae</taxon>
        <taxon>Cytospora</taxon>
    </lineage>
</organism>
<proteinExistence type="predicted"/>
<dbReference type="Gene3D" id="4.10.240.10">
    <property type="entry name" value="Zn(2)-C6 fungal-type DNA-binding domain"/>
    <property type="match status" value="1"/>
</dbReference>
<dbReference type="SUPFAM" id="SSF57701">
    <property type="entry name" value="Zn2/Cys6 DNA-binding domain"/>
    <property type="match status" value="1"/>
</dbReference>
<dbReference type="GO" id="GO:0000981">
    <property type="term" value="F:DNA-binding transcription factor activity, RNA polymerase II-specific"/>
    <property type="evidence" value="ECO:0007669"/>
    <property type="project" value="InterPro"/>
</dbReference>
<protein>
    <submittedName>
        <fullName evidence="8">Peroxisome proliferation transcriptional regulator</fullName>
    </submittedName>
</protein>